<comment type="caution">
    <text evidence="1">The sequence shown here is derived from an EMBL/GenBank/DDBJ whole genome shotgun (WGS) entry which is preliminary data.</text>
</comment>
<keyword evidence="2" id="KW-1185">Reference proteome</keyword>
<organism evidence="1 2">
    <name type="scientific">Paenibacillus gyeongsangnamensis</name>
    <dbReference type="NCBI Taxonomy" id="3388067"/>
    <lineage>
        <taxon>Bacteria</taxon>
        <taxon>Bacillati</taxon>
        <taxon>Bacillota</taxon>
        <taxon>Bacilli</taxon>
        <taxon>Bacillales</taxon>
        <taxon>Paenibacillaceae</taxon>
        <taxon>Paenibacillus</taxon>
    </lineage>
</organism>
<dbReference type="Proteomes" id="UP001527882">
    <property type="component" value="Unassembled WGS sequence"/>
</dbReference>
<evidence type="ECO:0000313" key="1">
    <source>
        <dbReference type="EMBL" id="MCZ8512404.1"/>
    </source>
</evidence>
<accession>A0ABT4Q6B4</accession>
<reference evidence="1 2" key="1">
    <citation type="submission" date="2022-12" db="EMBL/GenBank/DDBJ databases">
        <title>Draft genome sequence of Paenibacillus sp. dW9.</title>
        <authorList>
            <person name="Choi E.-W."/>
            <person name="Kim D.-U."/>
        </authorList>
    </citation>
    <scope>NUCLEOTIDE SEQUENCE [LARGE SCALE GENOMIC DNA]</scope>
    <source>
        <strain evidence="2">dW9</strain>
    </source>
</reference>
<protein>
    <submittedName>
        <fullName evidence="1">Uncharacterized protein</fullName>
    </submittedName>
</protein>
<sequence>MKYKYTGEYPVILPIQNIEIEPEGIIEVDEPINNAFFVLIEEKKKKEEVVN</sequence>
<name>A0ABT4Q6B4_9BACL</name>
<gene>
    <name evidence="1" type="ORF">O9H85_08150</name>
</gene>
<evidence type="ECO:0000313" key="2">
    <source>
        <dbReference type="Proteomes" id="UP001527882"/>
    </source>
</evidence>
<proteinExistence type="predicted"/>
<dbReference type="EMBL" id="JAQAGZ010000004">
    <property type="protein sequence ID" value="MCZ8512404.1"/>
    <property type="molecule type" value="Genomic_DNA"/>
</dbReference>
<dbReference type="RefSeq" id="WP_269880827.1">
    <property type="nucleotide sequence ID" value="NZ_JAQAGZ010000004.1"/>
</dbReference>